<name>R7QBA5_CHOCR</name>
<dbReference type="Gramene" id="CDF34750">
    <property type="protein sequence ID" value="CDF34750"/>
    <property type="gene ID" value="CHC_T00003665001"/>
</dbReference>
<dbReference type="Proteomes" id="UP000012073">
    <property type="component" value="Unassembled WGS sequence"/>
</dbReference>
<organism evidence="1 2">
    <name type="scientific">Chondrus crispus</name>
    <name type="common">Carrageen Irish moss</name>
    <name type="synonym">Polymorpha crispa</name>
    <dbReference type="NCBI Taxonomy" id="2769"/>
    <lineage>
        <taxon>Eukaryota</taxon>
        <taxon>Rhodophyta</taxon>
        <taxon>Florideophyceae</taxon>
        <taxon>Rhodymeniophycidae</taxon>
        <taxon>Gigartinales</taxon>
        <taxon>Gigartinaceae</taxon>
        <taxon>Chondrus</taxon>
    </lineage>
</organism>
<gene>
    <name evidence="1" type="ORF">CHC_T00003665001</name>
</gene>
<dbReference type="AlphaFoldDB" id="R7QBA5"/>
<keyword evidence="2" id="KW-1185">Reference proteome</keyword>
<evidence type="ECO:0000313" key="1">
    <source>
        <dbReference type="EMBL" id="CDF34750.1"/>
    </source>
</evidence>
<sequence length="101" mass="10442">MMSCLNVCIYATDISTYLLFCSVLVPVVSGADCLSRSPSFLWASEGPESATAGSAQIASFLTSPTGFFGGPAASLAARSFMKLGLSLGNGSGSVEEVREYK</sequence>
<proteinExistence type="predicted"/>
<dbReference type="KEGG" id="ccp:CHC_T00003665001"/>
<protein>
    <submittedName>
        <fullName evidence="1">Uncharacterized protein</fullName>
    </submittedName>
</protein>
<evidence type="ECO:0000313" key="2">
    <source>
        <dbReference type="Proteomes" id="UP000012073"/>
    </source>
</evidence>
<dbReference type="EMBL" id="HG001706">
    <property type="protein sequence ID" value="CDF34750.1"/>
    <property type="molecule type" value="Genomic_DNA"/>
</dbReference>
<accession>R7QBA5</accession>
<dbReference type="GeneID" id="17322280"/>
<dbReference type="RefSeq" id="XP_005714569.1">
    <property type="nucleotide sequence ID" value="XM_005714512.1"/>
</dbReference>
<reference evidence="2" key="1">
    <citation type="journal article" date="2013" name="Proc. Natl. Acad. Sci. U.S.A.">
        <title>Genome structure and metabolic features in the red seaweed Chondrus crispus shed light on evolution of the Archaeplastida.</title>
        <authorList>
            <person name="Collen J."/>
            <person name="Porcel B."/>
            <person name="Carre W."/>
            <person name="Ball S.G."/>
            <person name="Chaparro C."/>
            <person name="Tonon T."/>
            <person name="Barbeyron T."/>
            <person name="Michel G."/>
            <person name="Noel B."/>
            <person name="Valentin K."/>
            <person name="Elias M."/>
            <person name="Artiguenave F."/>
            <person name="Arun A."/>
            <person name="Aury J.M."/>
            <person name="Barbosa-Neto J.F."/>
            <person name="Bothwell J.H."/>
            <person name="Bouget F.Y."/>
            <person name="Brillet L."/>
            <person name="Cabello-Hurtado F."/>
            <person name="Capella-Gutierrez S."/>
            <person name="Charrier B."/>
            <person name="Cladiere L."/>
            <person name="Cock J.M."/>
            <person name="Coelho S.M."/>
            <person name="Colleoni C."/>
            <person name="Czjzek M."/>
            <person name="Da Silva C."/>
            <person name="Delage L."/>
            <person name="Denoeud F."/>
            <person name="Deschamps P."/>
            <person name="Dittami S.M."/>
            <person name="Gabaldon T."/>
            <person name="Gachon C.M."/>
            <person name="Groisillier A."/>
            <person name="Herve C."/>
            <person name="Jabbari K."/>
            <person name="Katinka M."/>
            <person name="Kloareg B."/>
            <person name="Kowalczyk N."/>
            <person name="Labadie K."/>
            <person name="Leblanc C."/>
            <person name="Lopez P.J."/>
            <person name="McLachlan D.H."/>
            <person name="Meslet-Cladiere L."/>
            <person name="Moustafa A."/>
            <person name="Nehr Z."/>
            <person name="Nyvall Collen P."/>
            <person name="Panaud O."/>
            <person name="Partensky F."/>
            <person name="Poulain J."/>
            <person name="Rensing S.A."/>
            <person name="Rousvoal S."/>
            <person name="Samson G."/>
            <person name="Symeonidi A."/>
            <person name="Weissenbach J."/>
            <person name="Zambounis A."/>
            <person name="Wincker P."/>
            <person name="Boyen C."/>
        </authorList>
    </citation>
    <scope>NUCLEOTIDE SEQUENCE [LARGE SCALE GENOMIC DNA]</scope>
    <source>
        <strain evidence="2">cv. Stackhouse</strain>
    </source>
</reference>